<feature type="transmembrane region" description="Helical" evidence="7">
    <location>
        <begin position="246"/>
        <end position="266"/>
    </location>
</feature>
<dbReference type="Proteomes" id="UP000597444">
    <property type="component" value="Unassembled WGS sequence"/>
</dbReference>
<dbReference type="RefSeq" id="WP_220201749.1">
    <property type="nucleotide sequence ID" value="NZ_BNJK01000001.1"/>
</dbReference>
<sequence length="424" mass="46802">MASTTPQNLAHQKKSFSPPNFMGKVQKDVKPLRAFFTKFGNDWAMPFAGSIAYSLLTAMLPIAVAIFGILGLILGNNSTLTHELTQQLAQIVPTQNPGQTSATQQAIDLALQQLNKNAGFLLLIAILLAVFGGSRLFVSLEGFLDVVYRVRPRTMIRQNIMAFGMLLLFVALVPIMVFTSALPTIMLGFLSSNPALKNIPFFSTVAGSPAVSYLAATVGSIIVGFILFEAIYFVVPNQHISWRNSWPGALAAAIALVLFLILFPLYMRYSLGNYTGQIGFAVILLLFFYYFAVILMLGAEVNAFFREGVRPLPDDLATFVSTMGGKLNHDTPEAEADPHKDAQATNLADKSHIAQVRQQEEQNTRENQEKQRDVAARAIAKNEVEENKSKKSSKPRTSKLWTTIEVIIGSSLAFLLEWIRLRRK</sequence>
<feature type="transmembrane region" description="Helical" evidence="7">
    <location>
        <begin position="278"/>
        <end position="297"/>
    </location>
</feature>
<keyword evidence="9" id="KW-1185">Reference proteome</keyword>
<dbReference type="InterPro" id="IPR017039">
    <property type="entry name" value="Virul_fac_BrkB"/>
</dbReference>
<accession>A0A8J3N0Z9</accession>
<feature type="compositionally biased region" description="Basic and acidic residues" evidence="6">
    <location>
        <begin position="358"/>
        <end position="389"/>
    </location>
</feature>
<name>A0A8J3N0Z9_9CHLR</name>
<comment type="caution">
    <text evidence="8">The sequence shown here is derived from an EMBL/GenBank/DDBJ whole genome shotgun (WGS) entry which is preliminary data.</text>
</comment>
<evidence type="ECO:0000256" key="3">
    <source>
        <dbReference type="ARBA" id="ARBA00022692"/>
    </source>
</evidence>
<evidence type="ECO:0000313" key="8">
    <source>
        <dbReference type="EMBL" id="GHO90812.1"/>
    </source>
</evidence>
<comment type="subcellular location">
    <subcellularLocation>
        <location evidence="1">Cell membrane</location>
        <topology evidence="1">Multi-pass membrane protein</topology>
    </subcellularLocation>
</comment>
<dbReference type="GO" id="GO:0005886">
    <property type="term" value="C:plasma membrane"/>
    <property type="evidence" value="ECO:0007669"/>
    <property type="project" value="UniProtKB-SubCell"/>
</dbReference>
<evidence type="ECO:0000256" key="5">
    <source>
        <dbReference type="ARBA" id="ARBA00023136"/>
    </source>
</evidence>
<evidence type="ECO:0000256" key="6">
    <source>
        <dbReference type="SAM" id="MobiDB-lite"/>
    </source>
</evidence>
<evidence type="ECO:0000256" key="2">
    <source>
        <dbReference type="ARBA" id="ARBA00022475"/>
    </source>
</evidence>
<dbReference type="AlphaFoldDB" id="A0A8J3N0Z9"/>
<evidence type="ECO:0000313" key="9">
    <source>
        <dbReference type="Proteomes" id="UP000597444"/>
    </source>
</evidence>
<evidence type="ECO:0000256" key="1">
    <source>
        <dbReference type="ARBA" id="ARBA00004651"/>
    </source>
</evidence>
<organism evidence="8 9">
    <name type="scientific">Reticulibacter mediterranei</name>
    <dbReference type="NCBI Taxonomy" id="2778369"/>
    <lineage>
        <taxon>Bacteria</taxon>
        <taxon>Bacillati</taxon>
        <taxon>Chloroflexota</taxon>
        <taxon>Ktedonobacteria</taxon>
        <taxon>Ktedonobacterales</taxon>
        <taxon>Reticulibacteraceae</taxon>
        <taxon>Reticulibacter</taxon>
    </lineage>
</organism>
<feature type="region of interest" description="Disordered" evidence="6">
    <location>
        <begin position="356"/>
        <end position="396"/>
    </location>
</feature>
<keyword evidence="5 7" id="KW-0472">Membrane</keyword>
<dbReference type="PANTHER" id="PTHR30213">
    <property type="entry name" value="INNER MEMBRANE PROTEIN YHJD"/>
    <property type="match status" value="1"/>
</dbReference>
<feature type="compositionally biased region" description="Polar residues" evidence="6">
    <location>
        <begin position="1"/>
        <end position="18"/>
    </location>
</feature>
<evidence type="ECO:0008006" key="10">
    <source>
        <dbReference type="Google" id="ProtNLM"/>
    </source>
</evidence>
<reference evidence="8" key="1">
    <citation type="submission" date="2020-10" db="EMBL/GenBank/DDBJ databases">
        <title>Taxonomic study of unclassified bacteria belonging to the class Ktedonobacteria.</title>
        <authorList>
            <person name="Yabe S."/>
            <person name="Wang C.M."/>
            <person name="Zheng Y."/>
            <person name="Sakai Y."/>
            <person name="Cavaletti L."/>
            <person name="Monciardini P."/>
            <person name="Donadio S."/>
        </authorList>
    </citation>
    <scope>NUCLEOTIDE SEQUENCE</scope>
    <source>
        <strain evidence="8">ID150040</strain>
    </source>
</reference>
<feature type="transmembrane region" description="Helical" evidence="7">
    <location>
        <begin position="159"/>
        <end position="190"/>
    </location>
</feature>
<gene>
    <name evidence="8" type="ORF">KSF_008600</name>
</gene>
<feature type="transmembrane region" description="Helical" evidence="7">
    <location>
        <begin position="51"/>
        <end position="74"/>
    </location>
</feature>
<keyword evidence="2" id="KW-1003">Cell membrane</keyword>
<proteinExistence type="predicted"/>
<feature type="region of interest" description="Disordered" evidence="6">
    <location>
        <begin position="1"/>
        <end position="22"/>
    </location>
</feature>
<dbReference type="EMBL" id="BNJK01000001">
    <property type="protein sequence ID" value="GHO90812.1"/>
    <property type="molecule type" value="Genomic_DNA"/>
</dbReference>
<dbReference type="PANTHER" id="PTHR30213:SF1">
    <property type="entry name" value="INNER MEMBRANE PROTEIN YHJD"/>
    <property type="match status" value="1"/>
</dbReference>
<keyword evidence="3 7" id="KW-0812">Transmembrane</keyword>
<evidence type="ECO:0000256" key="7">
    <source>
        <dbReference type="SAM" id="Phobius"/>
    </source>
</evidence>
<dbReference type="Pfam" id="PF03631">
    <property type="entry name" value="Virul_fac_BrkB"/>
    <property type="match status" value="1"/>
</dbReference>
<evidence type="ECO:0000256" key="4">
    <source>
        <dbReference type="ARBA" id="ARBA00022989"/>
    </source>
</evidence>
<feature type="transmembrane region" description="Helical" evidence="7">
    <location>
        <begin position="118"/>
        <end position="138"/>
    </location>
</feature>
<protein>
    <recommendedName>
        <fullName evidence="10">YihY/virulence factor BrkB family protein</fullName>
    </recommendedName>
</protein>
<feature type="transmembrane region" description="Helical" evidence="7">
    <location>
        <begin position="210"/>
        <end position="234"/>
    </location>
</feature>
<keyword evidence="4 7" id="KW-1133">Transmembrane helix</keyword>